<organism evidence="10 11">
    <name type="scientific">Solirubrobacter phytolaccae</name>
    <dbReference type="NCBI Taxonomy" id="1404360"/>
    <lineage>
        <taxon>Bacteria</taxon>
        <taxon>Bacillati</taxon>
        <taxon>Actinomycetota</taxon>
        <taxon>Thermoleophilia</taxon>
        <taxon>Solirubrobacterales</taxon>
        <taxon>Solirubrobacteraceae</taxon>
        <taxon>Solirubrobacter</taxon>
    </lineage>
</organism>
<dbReference type="PIRSF" id="PIRSF000429">
    <property type="entry name" value="Ac-CoA_Ac_transf"/>
    <property type="match status" value="1"/>
</dbReference>
<dbReference type="Proteomes" id="UP001147653">
    <property type="component" value="Unassembled WGS sequence"/>
</dbReference>
<dbReference type="Pfam" id="PF02803">
    <property type="entry name" value="Thiolase_C"/>
    <property type="match status" value="1"/>
</dbReference>
<evidence type="ECO:0000256" key="6">
    <source>
        <dbReference type="PIRSR" id="PIRSR000429-1"/>
    </source>
</evidence>
<evidence type="ECO:0000256" key="4">
    <source>
        <dbReference type="ARBA" id="ARBA00023315"/>
    </source>
</evidence>
<accession>A0A9X3N912</accession>
<dbReference type="PANTHER" id="PTHR18919">
    <property type="entry name" value="ACETYL-COA C-ACYLTRANSFERASE"/>
    <property type="match status" value="1"/>
</dbReference>
<keyword evidence="11" id="KW-1185">Reference proteome</keyword>
<dbReference type="RefSeq" id="WP_270024799.1">
    <property type="nucleotide sequence ID" value="NZ_JAPDDP010000013.1"/>
</dbReference>
<dbReference type="CDD" id="cd00751">
    <property type="entry name" value="thiolase"/>
    <property type="match status" value="1"/>
</dbReference>
<evidence type="ECO:0000259" key="9">
    <source>
        <dbReference type="Pfam" id="PF02803"/>
    </source>
</evidence>
<evidence type="ECO:0000313" key="10">
    <source>
        <dbReference type="EMBL" id="MDA0180487.1"/>
    </source>
</evidence>
<comment type="similarity">
    <text evidence="1 7">Belongs to the thiolase-like superfamily. Thiolase family.</text>
</comment>
<dbReference type="AlphaFoldDB" id="A0A9X3N912"/>
<feature type="active site" description="Proton acceptor" evidence="6">
    <location>
        <position position="329"/>
    </location>
</feature>
<dbReference type="PROSITE" id="PS00737">
    <property type="entry name" value="THIOLASE_2"/>
    <property type="match status" value="1"/>
</dbReference>
<evidence type="ECO:0000256" key="5">
    <source>
        <dbReference type="ARBA" id="ARBA00040529"/>
    </source>
</evidence>
<reference evidence="10" key="1">
    <citation type="submission" date="2022-10" db="EMBL/GenBank/DDBJ databases">
        <title>The WGS of Solirubrobacter phytolaccae KCTC 29190.</title>
        <authorList>
            <person name="Jiang Z."/>
        </authorList>
    </citation>
    <scope>NUCLEOTIDE SEQUENCE</scope>
    <source>
        <strain evidence="10">KCTC 29190</strain>
    </source>
</reference>
<dbReference type="InterPro" id="IPR020617">
    <property type="entry name" value="Thiolase_C"/>
</dbReference>
<dbReference type="InterPro" id="IPR020613">
    <property type="entry name" value="Thiolase_CS"/>
</dbReference>
<dbReference type="GO" id="GO:0003985">
    <property type="term" value="F:acetyl-CoA C-acetyltransferase activity"/>
    <property type="evidence" value="ECO:0007669"/>
    <property type="project" value="UniProtKB-EC"/>
</dbReference>
<dbReference type="InterPro" id="IPR020610">
    <property type="entry name" value="Thiolase_AS"/>
</dbReference>
<evidence type="ECO:0000256" key="7">
    <source>
        <dbReference type="RuleBase" id="RU003557"/>
    </source>
</evidence>
<keyword evidence="3 7" id="KW-0808">Transferase</keyword>
<dbReference type="Gene3D" id="3.40.47.10">
    <property type="match status" value="1"/>
</dbReference>
<feature type="active site" description="Proton acceptor" evidence="6">
    <location>
        <position position="359"/>
    </location>
</feature>
<proteinExistence type="inferred from homology"/>
<name>A0A9X3N912_9ACTN</name>
<keyword evidence="4 7" id="KW-0012">Acyltransferase</keyword>
<dbReference type="SUPFAM" id="SSF53901">
    <property type="entry name" value="Thiolase-like"/>
    <property type="match status" value="2"/>
</dbReference>
<dbReference type="InterPro" id="IPR020616">
    <property type="entry name" value="Thiolase_N"/>
</dbReference>
<protein>
    <recommendedName>
        <fullName evidence="5">Probable acetyl-CoA acetyltransferase</fullName>
        <ecNumber evidence="2">2.3.1.9</ecNumber>
    </recommendedName>
</protein>
<dbReference type="PANTHER" id="PTHR18919:SF107">
    <property type="entry name" value="ACETYL-COA ACETYLTRANSFERASE, CYTOSOLIC"/>
    <property type="match status" value="1"/>
</dbReference>
<dbReference type="InterPro" id="IPR002155">
    <property type="entry name" value="Thiolase"/>
</dbReference>
<feature type="domain" description="Thiolase N-terminal" evidence="8">
    <location>
        <begin position="4"/>
        <end position="246"/>
    </location>
</feature>
<feature type="active site" description="Acyl-thioester intermediate" evidence="6">
    <location>
        <position position="85"/>
    </location>
</feature>
<comment type="caution">
    <text evidence="10">The sequence shown here is derived from an EMBL/GenBank/DDBJ whole genome shotgun (WGS) entry which is preliminary data.</text>
</comment>
<sequence>MEPVVIAAGARSPIGKFNGALARVDAVELGAHAVRAALERTDLEPDYIAVGNVLQAANGQNPGRRAALAGGVGRTVPGITLNDVCLASMSAVAMAAAMIRAGEATTVLAGGFDSMTRAPHALHLRPGTKMGDTPMTDVMVHDGLYCSIADEGMGGMSDAENARLGVTRQAQDRLAAASHARALAGRDRLAEEIVPIAGLTHDEGVRETSYETLAALRPAFTADGTITAGNASQVSDGAAAAVITTADRASDPLAEIVGRAVVAGPDSTLHLRPAEASRLLLDRHGLTPADVDLWEINEAFAGVVIASADALELDLERVNVNGGAVAIGHPLAGSGLRLVLTLAYELRRRGGGVGVATLCGGGGQGEAILLRA</sequence>
<evidence type="ECO:0000259" key="8">
    <source>
        <dbReference type="Pfam" id="PF00108"/>
    </source>
</evidence>
<dbReference type="InterPro" id="IPR016039">
    <property type="entry name" value="Thiolase-like"/>
</dbReference>
<evidence type="ECO:0000256" key="2">
    <source>
        <dbReference type="ARBA" id="ARBA00012705"/>
    </source>
</evidence>
<evidence type="ECO:0000256" key="1">
    <source>
        <dbReference type="ARBA" id="ARBA00010982"/>
    </source>
</evidence>
<dbReference type="EC" id="2.3.1.9" evidence="2"/>
<feature type="domain" description="Thiolase C-terminal" evidence="9">
    <location>
        <begin position="252"/>
        <end position="371"/>
    </location>
</feature>
<gene>
    <name evidence="10" type="ORF">OJ997_09295</name>
</gene>
<dbReference type="Pfam" id="PF00108">
    <property type="entry name" value="Thiolase_N"/>
    <property type="match status" value="1"/>
</dbReference>
<dbReference type="EMBL" id="JAPDDP010000013">
    <property type="protein sequence ID" value="MDA0180487.1"/>
    <property type="molecule type" value="Genomic_DNA"/>
</dbReference>
<evidence type="ECO:0000256" key="3">
    <source>
        <dbReference type="ARBA" id="ARBA00022679"/>
    </source>
</evidence>
<dbReference type="PROSITE" id="PS00099">
    <property type="entry name" value="THIOLASE_3"/>
    <property type="match status" value="1"/>
</dbReference>
<dbReference type="NCBIfam" id="TIGR01930">
    <property type="entry name" value="AcCoA-C-Actrans"/>
    <property type="match status" value="1"/>
</dbReference>
<evidence type="ECO:0000313" key="11">
    <source>
        <dbReference type="Proteomes" id="UP001147653"/>
    </source>
</evidence>